<dbReference type="PANTHER" id="PTHR46599:SF3">
    <property type="entry name" value="PIGGYBAC TRANSPOSABLE ELEMENT-DERIVED PROTEIN 4"/>
    <property type="match status" value="1"/>
</dbReference>
<evidence type="ECO:0000259" key="1">
    <source>
        <dbReference type="Pfam" id="PF13843"/>
    </source>
</evidence>
<keyword evidence="3" id="KW-1185">Reference proteome</keyword>
<dbReference type="Pfam" id="PF13843">
    <property type="entry name" value="DDE_Tnp_1_7"/>
    <property type="match status" value="1"/>
</dbReference>
<dbReference type="EMBL" id="MU825878">
    <property type="protein sequence ID" value="KAJ7386004.1"/>
    <property type="molecule type" value="Genomic_DNA"/>
</dbReference>
<accession>A0A9W9ZU37</accession>
<organism evidence="2 3">
    <name type="scientific">Desmophyllum pertusum</name>
    <dbReference type="NCBI Taxonomy" id="174260"/>
    <lineage>
        <taxon>Eukaryota</taxon>
        <taxon>Metazoa</taxon>
        <taxon>Cnidaria</taxon>
        <taxon>Anthozoa</taxon>
        <taxon>Hexacorallia</taxon>
        <taxon>Scleractinia</taxon>
        <taxon>Caryophylliina</taxon>
        <taxon>Caryophylliidae</taxon>
        <taxon>Desmophyllum</taxon>
    </lineage>
</organism>
<dbReference type="InterPro" id="IPR029526">
    <property type="entry name" value="PGBD"/>
</dbReference>
<evidence type="ECO:0000313" key="2">
    <source>
        <dbReference type="EMBL" id="KAJ7386004.1"/>
    </source>
</evidence>
<dbReference type="AlphaFoldDB" id="A0A9W9ZU37"/>
<dbReference type="OrthoDB" id="5986244at2759"/>
<reference evidence="2" key="1">
    <citation type="submission" date="2023-01" db="EMBL/GenBank/DDBJ databases">
        <title>Genome assembly of the deep-sea coral Lophelia pertusa.</title>
        <authorList>
            <person name="Herrera S."/>
            <person name="Cordes E."/>
        </authorList>
    </citation>
    <scope>NUCLEOTIDE SEQUENCE</scope>
    <source>
        <strain evidence="2">USNM1676648</strain>
        <tissue evidence="2">Polyp</tissue>
    </source>
</reference>
<name>A0A9W9ZU37_9CNID</name>
<protein>
    <recommendedName>
        <fullName evidence="1">PiggyBac transposable element-derived protein domain-containing protein</fullName>
    </recommendedName>
</protein>
<gene>
    <name evidence="2" type="ORF">OS493_012337</name>
</gene>
<evidence type="ECO:0000313" key="3">
    <source>
        <dbReference type="Proteomes" id="UP001163046"/>
    </source>
</evidence>
<feature type="domain" description="PiggyBac transposable element-derived protein" evidence="1">
    <location>
        <begin position="24"/>
        <end position="93"/>
    </location>
</feature>
<sequence length="99" mass="11147">MVSEGTGSKCAKCEAAETRRVSLQRKDNIMATAWKDKRLVHFLSSQSIPSELTQFRRKQRDGTFIKVQSTPCVKSYNANMGGVDLIDQLRVYYGSGEKI</sequence>
<dbReference type="Proteomes" id="UP001163046">
    <property type="component" value="Unassembled WGS sequence"/>
</dbReference>
<dbReference type="PANTHER" id="PTHR46599">
    <property type="entry name" value="PIGGYBAC TRANSPOSABLE ELEMENT-DERIVED PROTEIN 4"/>
    <property type="match status" value="1"/>
</dbReference>
<comment type="caution">
    <text evidence="2">The sequence shown here is derived from an EMBL/GenBank/DDBJ whole genome shotgun (WGS) entry which is preliminary data.</text>
</comment>
<proteinExistence type="predicted"/>